<organism evidence="2 3">
    <name type="scientific">Mojavia pulchra JT2-VF2</name>
    <dbReference type="NCBI Taxonomy" id="287848"/>
    <lineage>
        <taxon>Bacteria</taxon>
        <taxon>Bacillati</taxon>
        <taxon>Cyanobacteriota</taxon>
        <taxon>Cyanophyceae</taxon>
        <taxon>Nostocales</taxon>
        <taxon>Nostocaceae</taxon>
    </lineage>
</organism>
<evidence type="ECO:0000259" key="1">
    <source>
        <dbReference type="Pfam" id="PF05118"/>
    </source>
</evidence>
<reference evidence="2" key="1">
    <citation type="submission" date="2021-05" db="EMBL/GenBank/DDBJ databases">
        <authorList>
            <person name="Pietrasiak N."/>
            <person name="Ward R."/>
            <person name="Stajich J.E."/>
            <person name="Kurbessoian T."/>
        </authorList>
    </citation>
    <scope>NUCLEOTIDE SEQUENCE</scope>
    <source>
        <strain evidence="2">JT2-VF2</strain>
    </source>
</reference>
<evidence type="ECO:0000313" key="2">
    <source>
        <dbReference type="EMBL" id="MBW4562288.1"/>
    </source>
</evidence>
<reference evidence="2" key="2">
    <citation type="journal article" date="2022" name="Microbiol. Resour. Announc.">
        <title>Metagenome Sequencing to Explore Phylogenomics of Terrestrial Cyanobacteria.</title>
        <authorList>
            <person name="Ward R.D."/>
            <person name="Stajich J.E."/>
            <person name="Johansen J.R."/>
            <person name="Huntemann M."/>
            <person name="Clum A."/>
            <person name="Foster B."/>
            <person name="Foster B."/>
            <person name="Roux S."/>
            <person name="Palaniappan K."/>
            <person name="Varghese N."/>
            <person name="Mukherjee S."/>
            <person name="Reddy T.B.K."/>
            <person name="Daum C."/>
            <person name="Copeland A."/>
            <person name="Chen I.A."/>
            <person name="Ivanova N.N."/>
            <person name="Kyrpides N.C."/>
            <person name="Shapiro N."/>
            <person name="Eloe-Fadrosh E.A."/>
            <person name="Pietrasiak N."/>
        </authorList>
    </citation>
    <scope>NUCLEOTIDE SEQUENCE</scope>
    <source>
        <strain evidence="2">JT2-VF2</strain>
    </source>
</reference>
<protein>
    <submittedName>
        <fullName evidence="2">Aspartyl/asparaginyl beta-hydroxylase domain-containing protein</fullName>
    </submittedName>
</protein>
<dbReference type="Pfam" id="PF05118">
    <property type="entry name" value="Asp_Arg_Hydrox"/>
    <property type="match status" value="1"/>
</dbReference>
<dbReference type="Gene3D" id="2.60.120.330">
    <property type="entry name" value="B-lactam Antibiotic, Isopenicillin N Synthase, Chain"/>
    <property type="match status" value="1"/>
</dbReference>
<evidence type="ECO:0000313" key="3">
    <source>
        <dbReference type="Proteomes" id="UP000715781"/>
    </source>
</evidence>
<dbReference type="InterPro" id="IPR027443">
    <property type="entry name" value="IPNS-like_sf"/>
</dbReference>
<accession>A0A951PZT6</accession>
<name>A0A951PZT6_9NOST</name>
<dbReference type="SUPFAM" id="SSF51197">
    <property type="entry name" value="Clavaminate synthase-like"/>
    <property type="match status" value="1"/>
</dbReference>
<dbReference type="EMBL" id="JAHHHN010000007">
    <property type="protein sequence ID" value="MBW4562288.1"/>
    <property type="molecule type" value="Genomic_DNA"/>
</dbReference>
<dbReference type="Proteomes" id="UP000715781">
    <property type="component" value="Unassembled WGS sequence"/>
</dbReference>
<comment type="caution">
    <text evidence="2">The sequence shown here is derived from an EMBL/GenBank/DDBJ whole genome shotgun (WGS) entry which is preliminary data.</text>
</comment>
<dbReference type="AlphaFoldDB" id="A0A951PZT6"/>
<feature type="domain" description="Aspartyl/asparaginy/proline hydroxylase" evidence="1">
    <location>
        <begin position="3"/>
        <end position="105"/>
    </location>
</feature>
<proteinExistence type="predicted"/>
<gene>
    <name evidence="2" type="ORF">KME32_14280</name>
</gene>
<sequence>MFKEFPVVMNWVEEFVAEIGGELGRVNIVRLAPKGRVYSHIDHGEYYRLRDRYHLVLQSQSGSWMKCGSEEAVMHKGELWWFDNKQPHEAFNPSEQWRIHIIFNVLPEVPISQSI</sequence>
<dbReference type="InterPro" id="IPR007803">
    <property type="entry name" value="Asp/Arg/Pro-Hydrxlase"/>
</dbReference>